<evidence type="ECO:0000256" key="1">
    <source>
        <dbReference type="SAM" id="Phobius"/>
    </source>
</evidence>
<keyword evidence="1" id="KW-0812">Transmembrane</keyword>
<protein>
    <submittedName>
        <fullName evidence="2">Uncharacterized protein</fullName>
    </submittedName>
</protein>
<reference evidence="2 3" key="1">
    <citation type="journal article" date="2020" name="Nat. Food">
        <title>A phased Vanilla planifolia genome enables genetic improvement of flavour and production.</title>
        <authorList>
            <person name="Hasing T."/>
            <person name="Tang H."/>
            <person name="Brym M."/>
            <person name="Khazi F."/>
            <person name="Huang T."/>
            <person name="Chambers A.H."/>
        </authorList>
    </citation>
    <scope>NUCLEOTIDE SEQUENCE [LARGE SCALE GENOMIC DNA]</scope>
    <source>
        <tissue evidence="2">Leaf</tissue>
    </source>
</reference>
<dbReference type="OrthoDB" id="1921439at2759"/>
<proteinExistence type="predicted"/>
<evidence type="ECO:0000313" key="3">
    <source>
        <dbReference type="Proteomes" id="UP000639772"/>
    </source>
</evidence>
<dbReference type="PROSITE" id="PS51257">
    <property type="entry name" value="PROKAR_LIPOPROTEIN"/>
    <property type="match status" value="1"/>
</dbReference>
<organism evidence="2 3">
    <name type="scientific">Vanilla planifolia</name>
    <name type="common">Vanilla</name>
    <dbReference type="NCBI Taxonomy" id="51239"/>
    <lineage>
        <taxon>Eukaryota</taxon>
        <taxon>Viridiplantae</taxon>
        <taxon>Streptophyta</taxon>
        <taxon>Embryophyta</taxon>
        <taxon>Tracheophyta</taxon>
        <taxon>Spermatophyta</taxon>
        <taxon>Magnoliopsida</taxon>
        <taxon>Liliopsida</taxon>
        <taxon>Asparagales</taxon>
        <taxon>Orchidaceae</taxon>
        <taxon>Vanilloideae</taxon>
        <taxon>Vanilleae</taxon>
        <taxon>Vanilla</taxon>
    </lineage>
</organism>
<keyword evidence="1" id="KW-1133">Transmembrane helix</keyword>
<name>A0A835RL95_VANPL</name>
<dbReference type="AlphaFoldDB" id="A0A835RL95"/>
<dbReference type="Proteomes" id="UP000639772">
    <property type="component" value="Unassembled WGS sequence"/>
</dbReference>
<evidence type="ECO:0000313" key="2">
    <source>
        <dbReference type="EMBL" id="KAG0494211.1"/>
    </source>
</evidence>
<feature type="transmembrane region" description="Helical" evidence="1">
    <location>
        <begin position="20"/>
        <end position="40"/>
    </location>
</feature>
<sequence>MSPVISKNAFHIWIESLGPSLVYWLTTFLVTAACDIPYFANVSYQRLFHPLDHHLIQEIKHYKKDLMDEHMWTREKSKARQETKIGFTARVDAKIRQLKG</sequence>
<keyword evidence="1" id="KW-0472">Membrane</keyword>
<dbReference type="EMBL" id="JADCNM010000002">
    <property type="protein sequence ID" value="KAG0494211.1"/>
    <property type="molecule type" value="Genomic_DNA"/>
</dbReference>
<accession>A0A835RL95</accession>
<comment type="caution">
    <text evidence="2">The sequence shown here is derived from an EMBL/GenBank/DDBJ whole genome shotgun (WGS) entry which is preliminary data.</text>
</comment>
<gene>
    <name evidence="2" type="ORF">HPP92_005205</name>
</gene>